<evidence type="ECO:0000259" key="2">
    <source>
        <dbReference type="Pfam" id="PF16173"/>
    </source>
</evidence>
<evidence type="ECO:0000259" key="1">
    <source>
        <dbReference type="Pfam" id="PF16116"/>
    </source>
</evidence>
<sequence>MNLKFARTGLFSALPFLFFGGCKDKADNLVKVEKVNVTYTESNEDFPNPERGFYRYSETHASDFSLLDANELKSYRTTQAIEGANYQVLSTLVFRYYILDNVTSAPIPASFITNIGKDMAAARTAGVKLIPRFVYTVRQTAGNCPEGFICPPYGDAPKSVILGHIAQLKPVLQENADVIACVQLGFIGVWGEQYYSDFFGDASTNGGQENKLLDQNWLDRGEVISAMLEAVPQDRMIQVRYPQIKQRFLYGINALITSAPLSDANAFTTADNARIGFHNDCFMASSNDFGTYEDYGNSSSPRVSGGGVVNTLRDYLSNDSKYVAVGGETCSDGYSPANDCEPGGKIQEEFATMHYSYINAHYNNEVNNDWQDGGCMDNIKRNLGYRFVLQSAVLPDNVVHGTNLNIVLNLKNAGYASPFNKRPAKLVLRNKANGELKSFDLTTDVRKWFSGAVKVEEAVKIPSDFPAGEYELLLSLPDAYASIASRPEYSIRFANEGVWEAETGFNKLNHTISVK</sequence>
<accession>A0A3S2XXX6</accession>
<dbReference type="InterPro" id="IPR032379">
    <property type="entry name" value="DUF4874"/>
</dbReference>
<dbReference type="PROSITE" id="PS51257">
    <property type="entry name" value="PROKAR_LIPOPROTEIN"/>
    <property type="match status" value="1"/>
</dbReference>
<feature type="domain" description="DUF4874" evidence="2">
    <location>
        <begin position="48"/>
        <end position="243"/>
    </location>
</feature>
<organism evidence="3 4">
    <name type="scientific">Mucilaginibacter limnophilus</name>
    <dbReference type="NCBI Taxonomy" id="1932778"/>
    <lineage>
        <taxon>Bacteria</taxon>
        <taxon>Pseudomonadati</taxon>
        <taxon>Bacteroidota</taxon>
        <taxon>Sphingobacteriia</taxon>
        <taxon>Sphingobacteriales</taxon>
        <taxon>Sphingobacteriaceae</taxon>
        <taxon>Mucilaginibacter</taxon>
    </lineage>
</organism>
<gene>
    <name evidence="3" type="ORF">EOD41_20315</name>
</gene>
<dbReference type="Pfam" id="PF16173">
    <property type="entry name" value="DUF4874"/>
    <property type="match status" value="1"/>
</dbReference>
<dbReference type="AlphaFoldDB" id="A0A3S2XXX6"/>
<proteinExistence type="predicted"/>
<dbReference type="RefSeq" id="WP_127708610.1">
    <property type="nucleotide sequence ID" value="NZ_SACK01000017.1"/>
</dbReference>
<comment type="caution">
    <text evidence="3">The sequence shown here is derived from an EMBL/GenBank/DDBJ whole genome shotgun (WGS) entry which is preliminary data.</text>
</comment>
<evidence type="ECO:0000313" key="3">
    <source>
        <dbReference type="EMBL" id="RVT96468.1"/>
    </source>
</evidence>
<dbReference type="Proteomes" id="UP000282759">
    <property type="component" value="Unassembled WGS sequence"/>
</dbReference>
<dbReference type="OrthoDB" id="9760654at2"/>
<dbReference type="InterPro" id="IPR032267">
    <property type="entry name" value="DUF4832"/>
</dbReference>
<keyword evidence="4" id="KW-1185">Reference proteome</keyword>
<dbReference type="EMBL" id="SACK01000017">
    <property type="protein sequence ID" value="RVT96468.1"/>
    <property type="molecule type" value="Genomic_DNA"/>
</dbReference>
<evidence type="ECO:0000313" key="4">
    <source>
        <dbReference type="Proteomes" id="UP000282759"/>
    </source>
</evidence>
<protein>
    <submittedName>
        <fullName evidence="3">DUF4832 domain-containing protein</fullName>
    </submittedName>
</protein>
<feature type="domain" description="DUF4832" evidence="1">
    <location>
        <begin position="274"/>
        <end position="495"/>
    </location>
</feature>
<dbReference type="Pfam" id="PF16116">
    <property type="entry name" value="DUF4832"/>
    <property type="match status" value="1"/>
</dbReference>
<name>A0A3S2XXX6_9SPHI</name>
<reference evidence="3 4" key="1">
    <citation type="submission" date="2019-01" db="EMBL/GenBank/DDBJ databases">
        <authorList>
            <person name="Chen W.-M."/>
        </authorList>
    </citation>
    <scope>NUCLEOTIDE SEQUENCE [LARGE SCALE GENOMIC DNA]</scope>
    <source>
        <strain evidence="3 4">YBJ-36</strain>
    </source>
</reference>